<evidence type="ECO:0000313" key="2">
    <source>
        <dbReference type="Proteomes" id="UP000199494"/>
    </source>
</evidence>
<dbReference type="STRING" id="530584.SAMN05421630_102155"/>
<dbReference type="EMBL" id="FMZE01000002">
    <property type="protein sequence ID" value="SDC45026.1"/>
    <property type="molecule type" value="Genomic_DNA"/>
</dbReference>
<name>A0A1G6LQQ6_9PSEU</name>
<keyword evidence="2" id="KW-1185">Reference proteome</keyword>
<reference evidence="1 2" key="1">
    <citation type="submission" date="2016-10" db="EMBL/GenBank/DDBJ databases">
        <authorList>
            <person name="de Groot N.N."/>
        </authorList>
    </citation>
    <scope>NUCLEOTIDE SEQUENCE [LARGE SCALE GENOMIC DNA]</scope>
    <source>
        <strain evidence="1 2">CGMCC 4.5506</strain>
    </source>
</reference>
<accession>A0A1G6LQQ6</accession>
<protein>
    <submittedName>
        <fullName evidence="1">Uncharacterized protein</fullName>
    </submittedName>
</protein>
<dbReference type="Proteomes" id="UP000199494">
    <property type="component" value="Unassembled WGS sequence"/>
</dbReference>
<organism evidence="1 2">
    <name type="scientific">Prauserella marina</name>
    <dbReference type="NCBI Taxonomy" id="530584"/>
    <lineage>
        <taxon>Bacteria</taxon>
        <taxon>Bacillati</taxon>
        <taxon>Actinomycetota</taxon>
        <taxon>Actinomycetes</taxon>
        <taxon>Pseudonocardiales</taxon>
        <taxon>Pseudonocardiaceae</taxon>
        <taxon>Prauserella</taxon>
    </lineage>
</organism>
<dbReference type="RefSeq" id="WP_143021342.1">
    <property type="nucleotide sequence ID" value="NZ_CP016353.1"/>
</dbReference>
<sequence>MTTSATEPRPLAMLDIDGVLVLENPVVPVETHTVSAYRRWAREVRIPVGAAESVRELARRFDIVWTTAWSHNAHIALAPALGLPEEPWPFLAVQFNKLPAIRAYAGGRPWVWIDDSIHDLGEIPAPADGLLVPVDGSRGITEIDPAELLEKLSRL</sequence>
<dbReference type="OrthoDB" id="5124141at2"/>
<dbReference type="AlphaFoldDB" id="A0A1G6LQQ6"/>
<proteinExistence type="predicted"/>
<evidence type="ECO:0000313" key="1">
    <source>
        <dbReference type="EMBL" id="SDC45026.1"/>
    </source>
</evidence>
<gene>
    <name evidence="1" type="ORF">SAMN05421630_102155</name>
</gene>
<dbReference type="Pfam" id="PF18143">
    <property type="entry name" value="HAD_SAK_2"/>
    <property type="match status" value="1"/>
</dbReference>